<reference evidence="2 3" key="1">
    <citation type="journal article" date="2009" name="Stand. Genomic Sci.">
        <title>Complete genome sequence of Stackebrandtia nassauensis type strain (LLR-40K-21).</title>
        <authorList>
            <person name="Munk C."/>
            <person name="Lapidus A."/>
            <person name="Copeland A."/>
            <person name="Jando M."/>
            <person name="Mayilraj S."/>
            <person name="Glavina Del Rio T."/>
            <person name="Nolan M."/>
            <person name="Chen F."/>
            <person name="Lucas S."/>
            <person name="Tice H."/>
            <person name="Cheng J.F."/>
            <person name="Han C."/>
            <person name="Detter J.C."/>
            <person name="Bruce D."/>
            <person name="Goodwin L."/>
            <person name="Chain P."/>
            <person name="Pitluck S."/>
            <person name="Goker M."/>
            <person name="Ovchinikova G."/>
            <person name="Pati A."/>
            <person name="Ivanova N."/>
            <person name="Mavromatis K."/>
            <person name="Chen A."/>
            <person name="Palaniappan K."/>
            <person name="Land M."/>
            <person name="Hauser L."/>
            <person name="Chang Y.J."/>
            <person name="Jeffries C.D."/>
            <person name="Bristow J."/>
            <person name="Eisen J.A."/>
            <person name="Markowitz V."/>
            <person name="Hugenholtz P."/>
            <person name="Kyrpides N.C."/>
            <person name="Klenk H.P."/>
        </authorList>
    </citation>
    <scope>NUCLEOTIDE SEQUENCE [LARGE SCALE GENOMIC DNA]</scope>
    <source>
        <strain evidence="3">DSM 44728 / CIP 108903 / NRRL B-16338 / NBRC 102104 / LLR-40K-21</strain>
    </source>
</reference>
<dbReference type="PANTHER" id="PTHR46825:SF7">
    <property type="entry name" value="D-ALANYL-D-ALANINE CARBOXYPEPTIDASE"/>
    <property type="match status" value="1"/>
</dbReference>
<dbReference type="InterPro" id="IPR050491">
    <property type="entry name" value="AmpC-like"/>
</dbReference>
<dbReference type="Pfam" id="PF00144">
    <property type="entry name" value="Beta-lactamase"/>
    <property type="match status" value="1"/>
</dbReference>
<organism evidence="2 3">
    <name type="scientific">Stackebrandtia nassauensis (strain DSM 44728 / CIP 108903 / NRRL B-16338 / NBRC 102104 / LLR-40K-21)</name>
    <dbReference type="NCBI Taxonomy" id="446470"/>
    <lineage>
        <taxon>Bacteria</taxon>
        <taxon>Bacillati</taxon>
        <taxon>Actinomycetota</taxon>
        <taxon>Actinomycetes</taxon>
        <taxon>Glycomycetales</taxon>
        <taxon>Glycomycetaceae</taxon>
        <taxon>Stackebrandtia</taxon>
    </lineage>
</organism>
<dbReference type="EMBL" id="CP001778">
    <property type="protein sequence ID" value="ADD40182.1"/>
    <property type="molecule type" value="Genomic_DNA"/>
</dbReference>
<accession>D3Q4M2</accession>
<dbReference type="eggNOG" id="COG1680">
    <property type="taxonomic scope" value="Bacteria"/>
</dbReference>
<dbReference type="KEGG" id="sna:Snas_0467"/>
<dbReference type="InterPro" id="IPR012338">
    <property type="entry name" value="Beta-lactam/transpept-like"/>
</dbReference>
<dbReference type="PANTHER" id="PTHR46825">
    <property type="entry name" value="D-ALANYL-D-ALANINE-CARBOXYPEPTIDASE/ENDOPEPTIDASE AMPH"/>
    <property type="match status" value="1"/>
</dbReference>
<evidence type="ECO:0000313" key="2">
    <source>
        <dbReference type="EMBL" id="ADD40182.1"/>
    </source>
</evidence>
<dbReference type="AlphaFoldDB" id="D3Q4M2"/>
<dbReference type="Proteomes" id="UP000000844">
    <property type="component" value="Chromosome"/>
</dbReference>
<dbReference type="HOGENOM" id="CLU_020027_2_3_11"/>
<keyword evidence="3" id="KW-1185">Reference proteome</keyword>
<sequence>MADDRYDRIQAALDRVVADGSAPSAVAHLKDGDGTWFGSAGVADLETGRRRDPKDRFQVGSIGKAFTATALLTLEAEGVLNLDDTVDTWLPGVIRGNGNDGTRMTLRQLLSNTSGLGTTGLSPEIVRRYHTRSGFAENRYHVWTVDELIRVQLDIPAVFAPGEGFSYANGGFQIAGAVIEKATGRSYQQEIDRTVIQPLGLPDTYTQDLSESRFRGQHCKAYSKGLFIRDDVDPDILTAENYQSLLEEPAGDPLDITERTYFEGAAGCVVSTTGDLLTVAEALITGSLLPTDQHRAMWTTVATANWLPNARYGLGVSQWRLADGRQLHVMSGMTGGTACLALGTPDGETVLATHVNGDWNWYLAFYQIAEAVFGSPFDVSE</sequence>
<protein>
    <submittedName>
        <fullName evidence="2">Beta-lactamase</fullName>
    </submittedName>
</protein>
<dbReference type="RefSeq" id="WP_013015753.1">
    <property type="nucleotide sequence ID" value="NC_013947.1"/>
</dbReference>
<dbReference type="InterPro" id="IPR001466">
    <property type="entry name" value="Beta-lactam-related"/>
</dbReference>
<gene>
    <name evidence="2" type="ordered locus">Snas_0467</name>
</gene>
<name>D3Q4M2_STANL</name>
<proteinExistence type="predicted"/>
<feature type="domain" description="Beta-lactamase-related" evidence="1">
    <location>
        <begin position="12"/>
        <end position="358"/>
    </location>
</feature>
<dbReference type="OrthoDB" id="3499702at2"/>
<evidence type="ECO:0000259" key="1">
    <source>
        <dbReference type="Pfam" id="PF00144"/>
    </source>
</evidence>
<dbReference type="STRING" id="446470.Snas_0467"/>
<evidence type="ECO:0000313" key="3">
    <source>
        <dbReference type="Proteomes" id="UP000000844"/>
    </source>
</evidence>
<dbReference type="SUPFAM" id="SSF56601">
    <property type="entry name" value="beta-lactamase/transpeptidase-like"/>
    <property type="match status" value="1"/>
</dbReference>
<dbReference type="Gene3D" id="3.40.710.10">
    <property type="entry name" value="DD-peptidase/beta-lactamase superfamily"/>
    <property type="match status" value="1"/>
</dbReference>